<evidence type="ECO:0000313" key="3">
    <source>
        <dbReference type="Proteomes" id="UP000023430"/>
    </source>
</evidence>
<dbReference type="Proteomes" id="UP000023430">
    <property type="component" value="Unassembled WGS sequence"/>
</dbReference>
<dbReference type="PATRIC" id="fig|1449351.3.peg.881"/>
<organism evidence="2 3">
    <name type="scientific">Roseivivax isoporae LMG 25204</name>
    <dbReference type="NCBI Taxonomy" id="1449351"/>
    <lineage>
        <taxon>Bacteria</taxon>
        <taxon>Pseudomonadati</taxon>
        <taxon>Pseudomonadota</taxon>
        <taxon>Alphaproteobacteria</taxon>
        <taxon>Rhodobacterales</taxon>
        <taxon>Roseobacteraceae</taxon>
        <taxon>Roseivivax</taxon>
    </lineage>
</organism>
<evidence type="ECO:0000259" key="1">
    <source>
        <dbReference type="SMART" id="SM00460"/>
    </source>
</evidence>
<proteinExistence type="predicted"/>
<protein>
    <submittedName>
        <fullName evidence="2">Transglutaminase</fullName>
    </submittedName>
</protein>
<feature type="domain" description="Transglutaminase-like" evidence="1">
    <location>
        <begin position="176"/>
        <end position="247"/>
    </location>
</feature>
<comment type="caution">
    <text evidence="2">The sequence shown here is derived from an EMBL/GenBank/DDBJ whole genome shotgun (WGS) entry which is preliminary data.</text>
</comment>
<evidence type="ECO:0000313" key="2">
    <source>
        <dbReference type="EMBL" id="ETX30082.1"/>
    </source>
</evidence>
<dbReference type="AlphaFoldDB" id="X7FB23"/>
<dbReference type="Pfam" id="PF01841">
    <property type="entry name" value="Transglut_core"/>
    <property type="match status" value="1"/>
</dbReference>
<dbReference type="eggNOG" id="COG1305">
    <property type="taxonomic scope" value="Bacteria"/>
</dbReference>
<dbReference type="EMBL" id="JAME01000005">
    <property type="protein sequence ID" value="ETX30082.1"/>
    <property type="molecule type" value="Genomic_DNA"/>
</dbReference>
<sequence>MRYDLTLGIAYDYAQPAPLMRNLLRVMPRQIAGVQQVLEARISVLPDPDVMTDRRDFFGNVLTEVVHQRPAKRLEIEVRARVDRTEPAASLDLTPLLDRLPAEIAGQRGLEPHRPHHFLGASPRVEPDAAISDFARDCLPPGEPVLAAVRAVGRALHGHMRFDSGATDVNTAPSEAFAARHGVCQDFTHIMIAALRSLGIPAGYVSGFLRTRPPPGRPRLEGADAMHAWLRAWCGTETGWVEYDPTNDLIVGAEHIAVAVGRDYSDVAPVKGAVRSAGGAATRHTVDLVPLD</sequence>
<reference evidence="2 3" key="1">
    <citation type="submission" date="2014-01" db="EMBL/GenBank/DDBJ databases">
        <title>Roseivivax isoporae LMG 25204 Genome Sequencing.</title>
        <authorList>
            <person name="Lai Q."/>
            <person name="Li G."/>
            <person name="Shao Z."/>
        </authorList>
    </citation>
    <scope>NUCLEOTIDE SEQUENCE [LARGE SCALE GENOMIC DNA]</scope>
    <source>
        <strain evidence="2 3">LMG 25204</strain>
    </source>
</reference>
<dbReference type="STRING" id="1449351.RISW2_17970"/>
<gene>
    <name evidence="2" type="ORF">RISW2_17970</name>
</gene>
<dbReference type="InterPro" id="IPR038765">
    <property type="entry name" value="Papain-like_cys_pep_sf"/>
</dbReference>
<dbReference type="PANTHER" id="PTHR33490:SF7">
    <property type="entry name" value="BLR2979 PROTEIN"/>
    <property type="match status" value="1"/>
</dbReference>
<dbReference type="OrthoDB" id="9804023at2"/>
<name>X7FB23_9RHOB</name>
<dbReference type="Pfam" id="PF08379">
    <property type="entry name" value="Bact_transglu_N"/>
    <property type="match status" value="1"/>
</dbReference>
<dbReference type="RefSeq" id="WP_043767133.1">
    <property type="nucleotide sequence ID" value="NZ_JAME01000005.1"/>
</dbReference>
<dbReference type="SMART" id="SM00460">
    <property type="entry name" value="TGc"/>
    <property type="match status" value="1"/>
</dbReference>
<accession>X7FB23</accession>
<dbReference type="SUPFAM" id="SSF54001">
    <property type="entry name" value="Cysteine proteinases"/>
    <property type="match status" value="1"/>
</dbReference>
<dbReference type="InterPro" id="IPR002931">
    <property type="entry name" value="Transglutaminase-like"/>
</dbReference>
<dbReference type="PANTHER" id="PTHR33490">
    <property type="entry name" value="BLR5614 PROTEIN-RELATED"/>
    <property type="match status" value="1"/>
</dbReference>
<keyword evidence="3" id="KW-1185">Reference proteome</keyword>
<dbReference type="InterPro" id="IPR013589">
    <property type="entry name" value="Bac_transglu_N"/>
</dbReference>
<dbReference type="Gene3D" id="3.10.620.30">
    <property type="match status" value="1"/>
</dbReference>